<keyword evidence="2" id="KW-1185">Reference proteome</keyword>
<dbReference type="Proteomes" id="UP000790709">
    <property type="component" value="Unassembled WGS sequence"/>
</dbReference>
<organism evidence="1 2">
    <name type="scientific">Leucogyrophana mollusca</name>
    <dbReference type="NCBI Taxonomy" id="85980"/>
    <lineage>
        <taxon>Eukaryota</taxon>
        <taxon>Fungi</taxon>
        <taxon>Dikarya</taxon>
        <taxon>Basidiomycota</taxon>
        <taxon>Agaricomycotina</taxon>
        <taxon>Agaricomycetes</taxon>
        <taxon>Agaricomycetidae</taxon>
        <taxon>Boletales</taxon>
        <taxon>Boletales incertae sedis</taxon>
        <taxon>Leucogyrophana</taxon>
    </lineage>
</organism>
<dbReference type="EMBL" id="MU266985">
    <property type="protein sequence ID" value="KAH7917635.1"/>
    <property type="molecule type" value="Genomic_DNA"/>
</dbReference>
<name>A0ACB8AW80_9AGAM</name>
<feature type="non-terminal residue" evidence="1">
    <location>
        <position position="1"/>
    </location>
</feature>
<protein>
    <submittedName>
        <fullName evidence="1">Uncharacterized protein</fullName>
    </submittedName>
</protein>
<reference evidence="1" key="1">
    <citation type="journal article" date="2021" name="New Phytol.">
        <title>Evolutionary innovations through gain and loss of genes in the ectomycorrhizal Boletales.</title>
        <authorList>
            <person name="Wu G."/>
            <person name="Miyauchi S."/>
            <person name="Morin E."/>
            <person name="Kuo A."/>
            <person name="Drula E."/>
            <person name="Varga T."/>
            <person name="Kohler A."/>
            <person name="Feng B."/>
            <person name="Cao Y."/>
            <person name="Lipzen A."/>
            <person name="Daum C."/>
            <person name="Hundley H."/>
            <person name="Pangilinan J."/>
            <person name="Johnson J."/>
            <person name="Barry K."/>
            <person name="LaButti K."/>
            <person name="Ng V."/>
            <person name="Ahrendt S."/>
            <person name="Min B."/>
            <person name="Choi I.G."/>
            <person name="Park H."/>
            <person name="Plett J.M."/>
            <person name="Magnuson J."/>
            <person name="Spatafora J.W."/>
            <person name="Nagy L.G."/>
            <person name="Henrissat B."/>
            <person name="Grigoriev I.V."/>
            <person name="Yang Z.L."/>
            <person name="Xu J."/>
            <person name="Martin F.M."/>
        </authorList>
    </citation>
    <scope>NUCLEOTIDE SEQUENCE</scope>
    <source>
        <strain evidence="1">KUC20120723A-06</strain>
    </source>
</reference>
<feature type="non-terminal residue" evidence="1">
    <location>
        <position position="69"/>
    </location>
</feature>
<comment type="caution">
    <text evidence="1">The sequence shown here is derived from an EMBL/GenBank/DDBJ whole genome shotgun (WGS) entry which is preliminary data.</text>
</comment>
<evidence type="ECO:0000313" key="1">
    <source>
        <dbReference type="EMBL" id="KAH7917635.1"/>
    </source>
</evidence>
<gene>
    <name evidence="1" type="ORF">BV22DRAFT_984655</name>
</gene>
<sequence>RYSILPALSLRGIIAVDVFEKSITIKTFNKFIEAVLDRMNPFPLPDSVLVMDNASIHHSKELREMVEAR</sequence>
<evidence type="ECO:0000313" key="2">
    <source>
        <dbReference type="Proteomes" id="UP000790709"/>
    </source>
</evidence>
<proteinExistence type="predicted"/>
<accession>A0ACB8AW80</accession>